<protein>
    <submittedName>
        <fullName evidence="3">Uncharacterized protein</fullName>
    </submittedName>
</protein>
<evidence type="ECO:0000256" key="1">
    <source>
        <dbReference type="SAM" id="MobiDB-lite"/>
    </source>
</evidence>
<dbReference type="EMBL" id="JAACJN010000068">
    <property type="protein sequence ID" value="KAF5379651.1"/>
    <property type="molecule type" value="Genomic_DNA"/>
</dbReference>
<dbReference type="Proteomes" id="UP000518752">
    <property type="component" value="Unassembled WGS sequence"/>
</dbReference>
<evidence type="ECO:0000313" key="4">
    <source>
        <dbReference type="Proteomes" id="UP000518752"/>
    </source>
</evidence>
<keyword evidence="2" id="KW-0472">Membrane</keyword>
<reference evidence="3 4" key="1">
    <citation type="journal article" date="2020" name="ISME J.">
        <title>Uncovering the hidden diversity of litter-decomposition mechanisms in mushroom-forming fungi.</title>
        <authorList>
            <person name="Floudas D."/>
            <person name="Bentzer J."/>
            <person name="Ahren D."/>
            <person name="Johansson T."/>
            <person name="Persson P."/>
            <person name="Tunlid A."/>
        </authorList>
    </citation>
    <scope>NUCLEOTIDE SEQUENCE [LARGE SCALE GENOMIC DNA]</scope>
    <source>
        <strain evidence="3 4">CBS 406.79</strain>
    </source>
</reference>
<evidence type="ECO:0000256" key="2">
    <source>
        <dbReference type="SAM" id="Phobius"/>
    </source>
</evidence>
<dbReference type="AlphaFoldDB" id="A0A8H5H9Y0"/>
<comment type="caution">
    <text evidence="3">The sequence shown here is derived from an EMBL/GenBank/DDBJ whole genome shotgun (WGS) entry which is preliminary data.</text>
</comment>
<evidence type="ECO:0000313" key="3">
    <source>
        <dbReference type="EMBL" id="KAF5379651.1"/>
    </source>
</evidence>
<feature type="transmembrane region" description="Helical" evidence="2">
    <location>
        <begin position="32"/>
        <end position="53"/>
    </location>
</feature>
<sequence length="120" mass="12999">MLIDLIPPTVESFGFKMPLGVNDDDDDGSAGVFVDIGAAISLLLSHPFSPGWGRRERRKRSRKRKRKAEDGPGYLWLWFTVMSQSERVQGGEMEGGACTGAGSMTIQEAEAEGIADANPV</sequence>
<keyword evidence="4" id="KW-1185">Reference proteome</keyword>
<accession>A0A8H5H9Y0</accession>
<keyword evidence="2" id="KW-0812">Transmembrane</keyword>
<feature type="compositionally biased region" description="Basic residues" evidence="1">
    <location>
        <begin position="55"/>
        <end position="66"/>
    </location>
</feature>
<organism evidence="3 4">
    <name type="scientific">Collybiopsis confluens</name>
    <dbReference type="NCBI Taxonomy" id="2823264"/>
    <lineage>
        <taxon>Eukaryota</taxon>
        <taxon>Fungi</taxon>
        <taxon>Dikarya</taxon>
        <taxon>Basidiomycota</taxon>
        <taxon>Agaricomycotina</taxon>
        <taxon>Agaricomycetes</taxon>
        <taxon>Agaricomycetidae</taxon>
        <taxon>Agaricales</taxon>
        <taxon>Marasmiineae</taxon>
        <taxon>Omphalotaceae</taxon>
        <taxon>Collybiopsis</taxon>
    </lineage>
</organism>
<proteinExistence type="predicted"/>
<name>A0A8H5H9Y0_9AGAR</name>
<feature type="region of interest" description="Disordered" evidence="1">
    <location>
        <begin position="47"/>
        <end position="69"/>
    </location>
</feature>
<gene>
    <name evidence="3" type="ORF">D9757_009231</name>
</gene>
<keyword evidence="2" id="KW-1133">Transmembrane helix</keyword>